<protein>
    <submittedName>
        <fullName evidence="1">Uncharacterized protein</fullName>
    </submittedName>
</protein>
<name>X0ZYS2_9ZZZZ</name>
<comment type="caution">
    <text evidence="1">The sequence shown here is derived from an EMBL/GenBank/DDBJ whole genome shotgun (WGS) entry which is preliminary data.</text>
</comment>
<sequence length="99" mass="11848">PKPSKLSELNFTNDSERDKYLDGLKREYPQGVTLEIHEEKIKTTHRYVVYRGKEIREFRKVKFNWGGVEYSLNGKPITSQYFDTQVKVREGEYFKEIKL</sequence>
<reference evidence="1" key="1">
    <citation type="journal article" date="2014" name="Front. Microbiol.">
        <title>High frequency of phylogenetically diverse reductive dehalogenase-homologous genes in deep subseafloor sedimentary metagenomes.</title>
        <authorList>
            <person name="Kawai M."/>
            <person name="Futagami T."/>
            <person name="Toyoda A."/>
            <person name="Takaki Y."/>
            <person name="Nishi S."/>
            <person name="Hori S."/>
            <person name="Arai W."/>
            <person name="Tsubouchi T."/>
            <person name="Morono Y."/>
            <person name="Uchiyama I."/>
            <person name="Ito T."/>
            <person name="Fujiyama A."/>
            <person name="Inagaki F."/>
            <person name="Takami H."/>
        </authorList>
    </citation>
    <scope>NUCLEOTIDE SEQUENCE</scope>
    <source>
        <strain evidence="1">Expedition CK06-06</strain>
    </source>
</reference>
<gene>
    <name evidence="1" type="ORF">S01H4_34610</name>
</gene>
<dbReference type="AlphaFoldDB" id="X0ZYS2"/>
<organism evidence="1">
    <name type="scientific">marine sediment metagenome</name>
    <dbReference type="NCBI Taxonomy" id="412755"/>
    <lineage>
        <taxon>unclassified sequences</taxon>
        <taxon>metagenomes</taxon>
        <taxon>ecological metagenomes</taxon>
    </lineage>
</organism>
<dbReference type="EMBL" id="BART01018328">
    <property type="protein sequence ID" value="GAG74719.1"/>
    <property type="molecule type" value="Genomic_DNA"/>
</dbReference>
<evidence type="ECO:0000313" key="1">
    <source>
        <dbReference type="EMBL" id="GAG74719.1"/>
    </source>
</evidence>
<proteinExistence type="predicted"/>
<feature type="non-terminal residue" evidence="1">
    <location>
        <position position="1"/>
    </location>
</feature>
<accession>X0ZYS2</accession>